<protein>
    <recommendedName>
        <fullName evidence="5">Chitin-binding type-1 domain-containing protein</fullName>
    </recommendedName>
</protein>
<feature type="chain" id="PRO_5045898271" description="Chitin-binding type-1 domain-containing protein" evidence="4">
    <location>
        <begin position="25"/>
        <end position="136"/>
    </location>
</feature>
<evidence type="ECO:0000256" key="3">
    <source>
        <dbReference type="PROSITE-ProRule" id="PRU00261"/>
    </source>
</evidence>
<keyword evidence="2 3" id="KW-1015">Disulfide bond</keyword>
<dbReference type="PANTHER" id="PTHR22595:SF194">
    <property type="entry name" value="CHITINASE FAMILY PROTEIN"/>
    <property type="match status" value="1"/>
</dbReference>
<evidence type="ECO:0000256" key="4">
    <source>
        <dbReference type="SAM" id="SignalP"/>
    </source>
</evidence>
<dbReference type="InterPro" id="IPR018371">
    <property type="entry name" value="Chitin-binding_1_CS"/>
</dbReference>
<dbReference type="SUPFAM" id="SSF57016">
    <property type="entry name" value="Plant lectins/antimicrobial peptides"/>
    <property type="match status" value="1"/>
</dbReference>
<evidence type="ECO:0000313" key="7">
    <source>
        <dbReference type="Proteomes" id="UP001227230"/>
    </source>
</evidence>
<sequence>MVAKLVAILIVGVLAGALLGPVLAQNCGCNAGLCCSQYGYCGTGNDYCGTGCQAGPCYSSPSGGGGGGSGVSVADVVTTNFFNGIRNQADASCAGKTSTHAAPFLMLSSRILSLGRVVPRTTLSVRSQHSLLTSRT</sequence>
<gene>
    <name evidence="6" type="ORF">VitviT2T_007559</name>
</gene>
<keyword evidence="4" id="KW-0732">Signal</keyword>
<reference evidence="6 7" key="1">
    <citation type="journal article" date="2023" name="Hortic Res">
        <title>The complete reference genome for grapevine (Vitis vinifera L.) genetics and breeding.</title>
        <authorList>
            <person name="Shi X."/>
            <person name="Cao S."/>
            <person name="Wang X."/>
            <person name="Huang S."/>
            <person name="Wang Y."/>
            <person name="Liu Z."/>
            <person name="Liu W."/>
            <person name="Leng X."/>
            <person name="Peng Y."/>
            <person name="Wang N."/>
            <person name="Wang Y."/>
            <person name="Ma Z."/>
            <person name="Xu X."/>
            <person name="Zhang F."/>
            <person name="Xue H."/>
            <person name="Zhong H."/>
            <person name="Wang Y."/>
            <person name="Zhang K."/>
            <person name="Velt A."/>
            <person name="Avia K."/>
            <person name="Holtgrawe D."/>
            <person name="Grimplet J."/>
            <person name="Matus J.T."/>
            <person name="Ware D."/>
            <person name="Wu X."/>
            <person name="Wang H."/>
            <person name="Liu C."/>
            <person name="Fang Y."/>
            <person name="Rustenholz C."/>
            <person name="Cheng Z."/>
            <person name="Xiao H."/>
            <person name="Zhou Y."/>
        </authorList>
    </citation>
    <scope>NUCLEOTIDE SEQUENCE [LARGE SCALE GENOMIC DNA]</scope>
    <source>
        <strain evidence="7">cv. Pinot noir / PN40024</strain>
        <tissue evidence="6">Leaf</tissue>
    </source>
</reference>
<dbReference type="SMART" id="SM00270">
    <property type="entry name" value="ChtBD1"/>
    <property type="match status" value="1"/>
</dbReference>
<comment type="caution">
    <text evidence="3">Lacks conserved residue(s) required for the propagation of feature annotation.</text>
</comment>
<feature type="disulfide bond" evidence="3">
    <location>
        <begin position="34"/>
        <end position="48"/>
    </location>
</feature>
<evidence type="ECO:0000256" key="2">
    <source>
        <dbReference type="ARBA" id="ARBA00023157"/>
    </source>
</evidence>
<accession>A0ABY9C086</accession>
<keyword evidence="7" id="KW-1185">Reference proteome</keyword>
<dbReference type="EMBL" id="CP126652">
    <property type="protein sequence ID" value="WJZ88238.1"/>
    <property type="molecule type" value="Genomic_DNA"/>
</dbReference>
<evidence type="ECO:0000313" key="6">
    <source>
        <dbReference type="EMBL" id="WJZ88238.1"/>
    </source>
</evidence>
<organism evidence="6 7">
    <name type="scientific">Vitis vinifera</name>
    <name type="common">Grape</name>
    <dbReference type="NCBI Taxonomy" id="29760"/>
    <lineage>
        <taxon>Eukaryota</taxon>
        <taxon>Viridiplantae</taxon>
        <taxon>Streptophyta</taxon>
        <taxon>Embryophyta</taxon>
        <taxon>Tracheophyta</taxon>
        <taxon>Spermatophyta</taxon>
        <taxon>Magnoliopsida</taxon>
        <taxon>eudicotyledons</taxon>
        <taxon>Gunneridae</taxon>
        <taxon>Pentapetalae</taxon>
        <taxon>rosids</taxon>
        <taxon>Vitales</taxon>
        <taxon>Vitaceae</taxon>
        <taxon>Viteae</taxon>
        <taxon>Vitis</taxon>
    </lineage>
</organism>
<dbReference type="Pfam" id="PF00187">
    <property type="entry name" value="Chitin_bind_1"/>
    <property type="match status" value="1"/>
</dbReference>
<dbReference type="PANTHER" id="PTHR22595">
    <property type="entry name" value="CHITINASE-RELATED"/>
    <property type="match status" value="1"/>
</dbReference>
<dbReference type="Gene3D" id="3.30.60.10">
    <property type="entry name" value="Endochitinase-like"/>
    <property type="match status" value="1"/>
</dbReference>
<feature type="disulfide bond" evidence="3">
    <location>
        <begin position="29"/>
        <end position="41"/>
    </location>
</feature>
<dbReference type="PROSITE" id="PS50941">
    <property type="entry name" value="CHIT_BIND_I_2"/>
    <property type="match status" value="1"/>
</dbReference>
<feature type="signal peptide" evidence="4">
    <location>
        <begin position="1"/>
        <end position="24"/>
    </location>
</feature>
<dbReference type="CDD" id="cd00035">
    <property type="entry name" value="ChtBD1"/>
    <property type="match status" value="1"/>
</dbReference>
<dbReference type="Proteomes" id="UP001227230">
    <property type="component" value="Chromosome 5"/>
</dbReference>
<dbReference type="PRINTS" id="PR00451">
    <property type="entry name" value="CHITINBINDNG"/>
</dbReference>
<dbReference type="InterPro" id="IPR036861">
    <property type="entry name" value="Endochitinase-like_sf"/>
</dbReference>
<dbReference type="PROSITE" id="PS00026">
    <property type="entry name" value="CHIT_BIND_I_1"/>
    <property type="match status" value="1"/>
</dbReference>
<feature type="domain" description="Chitin-binding type-1" evidence="5">
    <location>
        <begin position="24"/>
        <end position="59"/>
    </location>
</feature>
<dbReference type="InterPro" id="IPR001002">
    <property type="entry name" value="Chitin-bd_1"/>
</dbReference>
<keyword evidence="1 3" id="KW-0147">Chitin-binding</keyword>
<evidence type="ECO:0000259" key="5">
    <source>
        <dbReference type="PROSITE" id="PS50941"/>
    </source>
</evidence>
<proteinExistence type="predicted"/>
<evidence type="ECO:0000256" key="1">
    <source>
        <dbReference type="ARBA" id="ARBA00022669"/>
    </source>
</evidence>
<name>A0ABY9C086_VITVI</name>